<keyword evidence="2" id="KW-1133">Transmembrane helix</keyword>
<gene>
    <name evidence="3" type="primary">g6525</name>
    <name evidence="3" type="ORF">VP750_LOCUS5583</name>
</gene>
<feature type="region of interest" description="Disordered" evidence="1">
    <location>
        <begin position="181"/>
        <end position="249"/>
    </location>
</feature>
<reference evidence="3 4" key="1">
    <citation type="submission" date="2024-06" db="EMBL/GenBank/DDBJ databases">
        <authorList>
            <person name="Kraege A."/>
            <person name="Thomma B."/>
        </authorList>
    </citation>
    <scope>NUCLEOTIDE SEQUENCE [LARGE SCALE GENOMIC DNA]</scope>
</reference>
<name>A0ABP1FY63_9CHLO</name>
<evidence type="ECO:0000256" key="2">
    <source>
        <dbReference type="SAM" id="Phobius"/>
    </source>
</evidence>
<keyword evidence="4" id="KW-1185">Reference proteome</keyword>
<keyword evidence="2" id="KW-0472">Membrane</keyword>
<accession>A0ABP1FY63</accession>
<dbReference type="EMBL" id="CAXHTA020000009">
    <property type="protein sequence ID" value="CAL5223924.1"/>
    <property type="molecule type" value="Genomic_DNA"/>
</dbReference>
<comment type="caution">
    <text evidence="3">The sequence shown here is derived from an EMBL/GenBank/DDBJ whole genome shotgun (WGS) entry which is preliminary data.</text>
</comment>
<evidence type="ECO:0000256" key="1">
    <source>
        <dbReference type="SAM" id="MobiDB-lite"/>
    </source>
</evidence>
<proteinExistence type="predicted"/>
<organism evidence="3 4">
    <name type="scientific">Coccomyxa viridis</name>
    <dbReference type="NCBI Taxonomy" id="1274662"/>
    <lineage>
        <taxon>Eukaryota</taxon>
        <taxon>Viridiplantae</taxon>
        <taxon>Chlorophyta</taxon>
        <taxon>core chlorophytes</taxon>
        <taxon>Trebouxiophyceae</taxon>
        <taxon>Trebouxiophyceae incertae sedis</taxon>
        <taxon>Coccomyxaceae</taxon>
        <taxon>Coccomyxa</taxon>
    </lineage>
</organism>
<evidence type="ECO:0000313" key="3">
    <source>
        <dbReference type="EMBL" id="CAL5223924.1"/>
    </source>
</evidence>
<dbReference type="Proteomes" id="UP001497392">
    <property type="component" value="Unassembled WGS sequence"/>
</dbReference>
<sequence length="249" mass="25580">MGPKATPSSGATRRKEKLSDFMYILKSLMRASVWMVAMFGLLEITKLITRMLALHASFNLDQPCQGSSSTMGPCLAARGRKMMALNMSERISTGSGARFTPGPVLDLMPGATPALPWKPSRPGTSFTPGPTSIAASGGALEAEKADSGRKAVQAKAGQLLGSSEGLAVRGLEVTALQAKAGTGPKAPALHDGKNLANSGDVSFHSDPTPESDAAAGSISLAVMYTSTSPPETPAPSVKQKLGSKKGAPS</sequence>
<feature type="transmembrane region" description="Helical" evidence="2">
    <location>
        <begin position="21"/>
        <end position="42"/>
    </location>
</feature>
<evidence type="ECO:0000313" key="4">
    <source>
        <dbReference type="Proteomes" id="UP001497392"/>
    </source>
</evidence>
<keyword evidence="2" id="KW-0812">Transmembrane</keyword>
<protein>
    <submittedName>
        <fullName evidence="3">G6525 protein</fullName>
    </submittedName>
</protein>